<dbReference type="OrthoDB" id="1298312at2759"/>
<name>A0A5B6W7X0_9ROSI</name>
<dbReference type="Proteomes" id="UP000325315">
    <property type="component" value="Unassembled WGS sequence"/>
</dbReference>
<accession>A0A5B6W7X0</accession>
<protein>
    <submittedName>
        <fullName evidence="1">Rve domain-containing protein</fullName>
    </submittedName>
</protein>
<evidence type="ECO:0000313" key="1">
    <source>
        <dbReference type="EMBL" id="KAA3477959.1"/>
    </source>
</evidence>
<sequence>MCEKNFLIVYDAKVDIPVKISLTSHRMQHFNKEANQKALRLNLDLVDELKETTEIKNIVYAQQVARYYNSKFQVGDLVLRNSKASLPAFLCRKMAPS</sequence>
<gene>
    <name evidence="1" type="ORF">EPI10_011808</name>
</gene>
<dbReference type="AlphaFoldDB" id="A0A5B6W7X0"/>
<dbReference type="EMBL" id="SMMG02000004">
    <property type="protein sequence ID" value="KAA3477959.1"/>
    <property type="molecule type" value="Genomic_DNA"/>
</dbReference>
<keyword evidence="2" id="KW-1185">Reference proteome</keyword>
<reference evidence="1" key="1">
    <citation type="submission" date="2019-08" db="EMBL/GenBank/DDBJ databases">
        <authorList>
            <person name="Liu F."/>
        </authorList>
    </citation>
    <scope>NUCLEOTIDE SEQUENCE [LARGE SCALE GENOMIC DNA]</scope>
    <source>
        <strain evidence="1">PA1801</strain>
        <tissue evidence="1">Leaf</tissue>
    </source>
</reference>
<comment type="caution">
    <text evidence="1">The sequence shown here is derived from an EMBL/GenBank/DDBJ whole genome shotgun (WGS) entry which is preliminary data.</text>
</comment>
<proteinExistence type="predicted"/>
<evidence type="ECO:0000313" key="2">
    <source>
        <dbReference type="Proteomes" id="UP000325315"/>
    </source>
</evidence>
<organism evidence="1 2">
    <name type="scientific">Gossypium australe</name>
    <dbReference type="NCBI Taxonomy" id="47621"/>
    <lineage>
        <taxon>Eukaryota</taxon>
        <taxon>Viridiplantae</taxon>
        <taxon>Streptophyta</taxon>
        <taxon>Embryophyta</taxon>
        <taxon>Tracheophyta</taxon>
        <taxon>Spermatophyta</taxon>
        <taxon>Magnoliopsida</taxon>
        <taxon>eudicotyledons</taxon>
        <taxon>Gunneridae</taxon>
        <taxon>Pentapetalae</taxon>
        <taxon>rosids</taxon>
        <taxon>malvids</taxon>
        <taxon>Malvales</taxon>
        <taxon>Malvaceae</taxon>
        <taxon>Malvoideae</taxon>
        <taxon>Gossypium</taxon>
    </lineage>
</organism>